<dbReference type="EMBL" id="PGCK01000004">
    <property type="protein sequence ID" value="MCD1294720.1"/>
    <property type="molecule type" value="Genomic_DNA"/>
</dbReference>
<name>A0AAP2W4T6_9EURY</name>
<reference evidence="1 2" key="1">
    <citation type="submission" date="2017-11" db="EMBL/GenBank/DDBJ databases">
        <title>Isolation and Characterization of Family Methanocellaceae Species from Potential Methane Hydrate Area Offshore Southwestern Taiwan.</title>
        <authorList>
            <person name="Zhang W.-L."/>
            <person name="Chen W.-C."/>
            <person name="Lai M.-C."/>
            <person name="Chen S.-C."/>
        </authorList>
    </citation>
    <scope>NUCLEOTIDE SEQUENCE [LARGE SCALE GENOMIC DNA]</scope>
    <source>
        <strain evidence="1 2">CWC-04</strain>
    </source>
</reference>
<gene>
    <name evidence="1" type="ORF">CUJ83_06875</name>
</gene>
<accession>A0AAP2W4T6</accession>
<organism evidence="1 2">
    <name type="scientific">Methanooceanicella nereidis</name>
    <dbReference type="NCBI Taxonomy" id="2052831"/>
    <lineage>
        <taxon>Archaea</taxon>
        <taxon>Methanobacteriati</taxon>
        <taxon>Methanobacteriota</taxon>
        <taxon>Stenosarchaea group</taxon>
        <taxon>Methanomicrobia</taxon>
        <taxon>Methanocellales</taxon>
        <taxon>Methanocellaceae</taxon>
        <taxon>Methanooceanicella</taxon>
    </lineage>
</organism>
<evidence type="ECO:0000313" key="1">
    <source>
        <dbReference type="EMBL" id="MCD1294720.1"/>
    </source>
</evidence>
<dbReference type="RefSeq" id="WP_230741553.1">
    <property type="nucleotide sequence ID" value="NZ_PGCK01000004.1"/>
</dbReference>
<protein>
    <submittedName>
        <fullName evidence="1">Uncharacterized protein</fullName>
    </submittedName>
</protein>
<comment type="caution">
    <text evidence="1">The sequence shown here is derived from an EMBL/GenBank/DDBJ whole genome shotgun (WGS) entry which is preliminary data.</text>
</comment>
<sequence length="90" mass="10055">MDLMKPNVTKELLETVNKSYPKSCFGCEHLRVIPDSKTYVCVKGGAPCKVDALNPAMTNPSCKFNPMNDLFDHRLDPDVEKRAGKGDRNI</sequence>
<keyword evidence="2" id="KW-1185">Reference proteome</keyword>
<proteinExistence type="predicted"/>
<dbReference type="AlphaFoldDB" id="A0AAP2W4T6"/>
<evidence type="ECO:0000313" key="2">
    <source>
        <dbReference type="Proteomes" id="UP001320159"/>
    </source>
</evidence>
<dbReference type="Proteomes" id="UP001320159">
    <property type="component" value="Unassembled WGS sequence"/>
</dbReference>